<name>A0A210Q4B8_MIZYE</name>
<evidence type="ECO:0000256" key="4">
    <source>
        <dbReference type="ARBA" id="ARBA00023136"/>
    </source>
</evidence>
<evidence type="ECO:0000256" key="1">
    <source>
        <dbReference type="ARBA" id="ARBA00004141"/>
    </source>
</evidence>
<feature type="transmembrane region" description="Helical" evidence="5">
    <location>
        <begin position="78"/>
        <end position="97"/>
    </location>
</feature>
<evidence type="ECO:0000256" key="5">
    <source>
        <dbReference type="RuleBase" id="RU004379"/>
    </source>
</evidence>
<proteinExistence type="inferred from homology"/>
<evidence type="ECO:0000313" key="6">
    <source>
        <dbReference type="EMBL" id="OWF43586.1"/>
    </source>
</evidence>
<dbReference type="OrthoDB" id="7933078at2759"/>
<dbReference type="Pfam" id="PF01027">
    <property type="entry name" value="Bax1-I"/>
    <property type="match status" value="1"/>
</dbReference>
<keyword evidence="2 5" id="KW-0812">Transmembrane</keyword>
<feature type="transmembrane region" description="Helical" evidence="5">
    <location>
        <begin position="218"/>
        <end position="237"/>
    </location>
</feature>
<feature type="transmembrane region" description="Helical" evidence="5">
    <location>
        <begin position="189"/>
        <end position="206"/>
    </location>
</feature>
<feature type="transmembrane region" description="Helical" evidence="5">
    <location>
        <begin position="163"/>
        <end position="183"/>
    </location>
</feature>
<dbReference type="EMBL" id="NEDP02005055">
    <property type="protein sequence ID" value="OWF43586.1"/>
    <property type="molecule type" value="Genomic_DNA"/>
</dbReference>
<keyword evidence="4 5" id="KW-0472">Membrane</keyword>
<evidence type="ECO:0000256" key="2">
    <source>
        <dbReference type="ARBA" id="ARBA00022692"/>
    </source>
</evidence>
<reference evidence="6 7" key="1">
    <citation type="journal article" date="2017" name="Nat. Ecol. Evol.">
        <title>Scallop genome provides insights into evolution of bilaterian karyotype and development.</title>
        <authorList>
            <person name="Wang S."/>
            <person name="Zhang J."/>
            <person name="Jiao W."/>
            <person name="Li J."/>
            <person name="Xun X."/>
            <person name="Sun Y."/>
            <person name="Guo X."/>
            <person name="Huan P."/>
            <person name="Dong B."/>
            <person name="Zhang L."/>
            <person name="Hu X."/>
            <person name="Sun X."/>
            <person name="Wang J."/>
            <person name="Zhao C."/>
            <person name="Wang Y."/>
            <person name="Wang D."/>
            <person name="Huang X."/>
            <person name="Wang R."/>
            <person name="Lv J."/>
            <person name="Li Y."/>
            <person name="Zhang Z."/>
            <person name="Liu B."/>
            <person name="Lu W."/>
            <person name="Hui Y."/>
            <person name="Liang J."/>
            <person name="Zhou Z."/>
            <person name="Hou R."/>
            <person name="Li X."/>
            <person name="Liu Y."/>
            <person name="Li H."/>
            <person name="Ning X."/>
            <person name="Lin Y."/>
            <person name="Zhao L."/>
            <person name="Xing Q."/>
            <person name="Dou J."/>
            <person name="Li Y."/>
            <person name="Mao J."/>
            <person name="Guo H."/>
            <person name="Dou H."/>
            <person name="Li T."/>
            <person name="Mu C."/>
            <person name="Jiang W."/>
            <person name="Fu Q."/>
            <person name="Fu X."/>
            <person name="Miao Y."/>
            <person name="Liu J."/>
            <person name="Yu Q."/>
            <person name="Li R."/>
            <person name="Liao H."/>
            <person name="Li X."/>
            <person name="Kong Y."/>
            <person name="Jiang Z."/>
            <person name="Chourrout D."/>
            <person name="Li R."/>
            <person name="Bao Z."/>
        </authorList>
    </citation>
    <scope>NUCLEOTIDE SEQUENCE [LARGE SCALE GENOMIC DNA]</scope>
    <source>
        <strain evidence="6 7">PY_sf001</strain>
    </source>
</reference>
<dbReference type="GO" id="GO:0016020">
    <property type="term" value="C:membrane"/>
    <property type="evidence" value="ECO:0007669"/>
    <property type="project" value="UniProtKB-SubCell"/>
</dbReference>
<dbReference type="GO" id="GO:0043066">
    <property type="term" value="P:negative regulation of apoptotic process"/>
    <property type="evidence" value="ECO:0007669"/>
    <property type="project" value="TreeGrafter"/>
</dbReference>
<sequence length="245" mass="27435">MKAFVTMAALAEPQKDGKQTIVDDFMYGSNVASSHVYIRMGFLRKVYGILTTQILVTTIVAAVFMMNEGLAKFVQINQWMLLVAFIGTIGILMALMVKRQETPTNYILLGIFTLFEAYTVGVVVTFYQVHSVIEAFVLTLAVTTALTAYTLQSKRDFSSWGAGLFSALWILIIAGFLQILFPTAMMDKAIAVGGALLFSLFIIFDTHMMMHKLSAEEYIVAAVNLYLDILNLFLYLLRLFGERRN</sequence>
<evidence type="ECO:0000313" key="7">
    <source>
        <dbReference type="Proteomes" id="UP000242188"/>
    </source>
</evidence>
<organism evidence="6 7">
    <name type="scientific">Mizuhopecten yessoensis</name>
    <name type="common">Japanese scallop</name>
    <name type="synonym">Patinopecten yessoensis</name>
    <dbReference type="NCBI Taxonomy" id="6573"/>
    <lineage>
        <taxon>Eukaryota</taxon>
        <taxon>Metazoa</taxon>
        <taxon>Spiralia</taxon>
        <taxon>Lophotrochozoa</taxon>
        <taxon>Mollusca</taxon>
        <taxon>Bivalvia</taxon>
        <taxon>Autobranchia</taxon>
        <taxon>Pteriomorphia</taxon>
        <taxon>Pectinida</taxon>
        <taxon>Pectinoidea</taxon>
        <taxon>Pectinidae</taxon>
        <taxon>Mizuhopecten</taxon>
    </lineage>
</organism>
<dbReference type="Proteomes" id="UP000242188">
    <property type="component" value="Unassembled WGS sequence"/>
</dbReference>
<comment type="similarity">
    <text evidence="5">Belongs to the BI1 family.</text>
</comment>
<gene>
    <name evidence="6" type="ORF">KP79_PYT11231</name>
</gene>
<keyword evidence="3 5" id="KW-1133">Transmembrane helix</keyword>
<feature type="transmembrane region" description="Helical" evidence="5">
    <location>
        <begin position="106"/>
        <end position="127"/>
    </location>
</feature>
<dbReference type="AlphaFoldDB" id="A0A210Q4B8"/>
<comment type="subcellular location">
    <subcellularLocation>
        <location evidence="1">Membrane</location>
        <topology evidence="1">Multi-pass membrane protein</topology>
    </subcellularLocation>
</comment>
<keyword evidence="7" id="KW-1185">Reference proteome</keyword>
<comment type="caution">
    <text evidence="6">The sequence shown here is derived from an EMBL/GenBank/DDBJ whole genome shotgun (WGS) entry which is preliminary data.</text>
</comment>
<dbReference type="STRING" id="6573.A0A210Q4B8"/>
<dbReference type="PANTHER" id="PTHR23291:SF50">
    <property type="entry name" value="PROTEIN LIFEGUARD 4"/>
    <property type="match status" value="1"/>
</dbReference>
<feature type="transmembrane region" description="Helical" evidence="5">
    <location>
        <begin position="46"/>
        <end position="66"/>
    </location>
</feature>
<accession>A0A210Q4B8</accession>
<evidence type="ECO:0000256" key="3">
    <source>
        <dbReference type="ARBA" id="ARBA00022989"/>
    </source>
</evidence>
<protein>
    <submittedName>
        <fullName evidence="6">Protein lifeguard 4</fullName>
    </submittedName>
</protein>
<dbReference type="PANTHER" id="PTHR23291">
    <property type="entry name" value="BAX INHIBITOR-RELATED"/>
    <property type="match status" value="1"/>
</dbReference>
<dbReference type="InterPro" id="IPR006214">
    <property type="entry name" value="Bax_inhibitor_1-related"/>
</dbReference>